<evidence type="ECO:0000313" key="4">
    <source>
        <dbReference type="RefSeq" id="XP_016975832.1"/>
    </source>
</evidence>
<keyword evidence="3" id="KW-0472">Membrane</keyword>
<reference evidence="4" key="1">
    <citation type="submission" date="2025-08" db="UniProtKB">
        <authorList>
            <consortium name="RefSeq"/>
        </authorList>
    </citation>
    <scope>IDENTIFICATION</scope>
</reference>
<organism evidence="4">
    <name type="scientific">Drosophila rhopaloa</name>
    <name type="common">Fruit fly</name>
    <dbReference type="NCBI Taxonomy" id="1041015"/>
    <lineage>
        <taxon>Eukaryota</taxon>
        <taxon>Metazoa</taxon>
        <taxon>Ecdysozoa</taxon>
        <taxon>Arthropoda</taxon>
        <taxon>Hexapoda</taxon>
        <taxon>Insecta</taxon>
        <taxon>Pterygota</taxon>
        <taxon>Neoptera</taxon>
        <taxon>Endopterygota</taxon>
        <taxon>Diptera</taxon>
        <taxon>Brachycera</taxon>
        <taxon>Muscomorpha</taxon>
        <taxon>Ephydroidea</taxon>
        <taxon>Drosophilidae</taxon>
        <taxon>Drosophila</taxon>
        <taxon>Sophophora</taxon>
    </lineage>
</organism>
<dbReference type="RefSeq" id="XP_016975832.1">
    <property type="nucleotide sequence ID" value="XM_017120343.1"/>
</dbReference>
<dbReference type="AlphaFoldDB" id="A0A6P4ECE4"/>
<feature type="region of interest" description="Disordered" evidence="2">
    <location>
        <begin position="1"/>
        <end position="88"/>
    </location>
</feature>
<keyword evidence="3" id="KW-1133">Transmembrane helix</keyword>
<proteinExistence type="predicted"/>
<dbReference type="OMA" id="HWPADQT"/>
<dbReference type="OrthoDB" id="8964326at2759"/>
<evidence type="ECO:0000256" key="3">
    <source>
        <dbReference type="SAM" id="Phobius"/>
    </source>
</evidence>
<feature type="non-terminal residue" evidence="4">
    <location>
        <position position="231"/>
    </location>
</feature>
<feature type="compositionally biased region" description="Low complexity" evidence="2">
    <location>
        <begin position="56"/>
        <end position="72"/>
    </location>
</feature>
<keyword evidence="1" id="KW-0175">Coiled coil</keyword>
<feature type="coiled-coil region" evidence="1">
    <location>
        <begin position="126"/>
        <end position="153"/>
    </location>
</feature>
<gene>
    <name evidence="4" type="primary">LOC108042181</name>
</gene>
<protein>
    <submittedName>
        <fullName evidence="4">Collagen alpha chain CG42342-like</fullName>
    </submittedName>
</protein>
<keyword evidence="3" id="KW-0812">Transmembrane</keyword>
<feature type="compositionally biased region" description="Gly residues" evidence="2">
    <location>
        <begin position="218"/>
        <end position="231"/>
    </location>
</feature>
<sequence length="231" mass="24756">MRKHKAPPSSSPRTMPQDISQSEPLGLESGSGAGGESQSPAAVETPQQSLLLGHNPADSSAAATAAAAASRLAPPPCQPPISSSIGAKERPRPTVRFLSLLHVASYVLCLCAFSFALYGNVRQTRLEQRMQRLQQLDARIVELELRLEQQQLLHWPADQTQILASTPSDSGSNNGSQHLALHVRRELHRLRRDVSHLQLTRRQQRRQAAEAAAAAASGEGGSGGGQCQCQA</sequence>
<accession>A0A6P4ECE4</accession>
<name>A0A6P4ECE4_DRORH</name>
<feature type="transmembrane region" description="Helical" evidence="3">
    <location>
        <begin position="97"/>
        <end position="118"/>
    </location>
</feature>
<evidence type="ECO:0000256" key="1">
    <source>
        <dbReference type="SAM" id="Coils"/>
    </source>
</evidence>
<evidence type="ECO:0000256" key="2">
    <source>
        <dbReference type="SAM" id="MobiDB-lite"/>
    </source>
</evidence>
<feature type="region of interest" description="Disordered" evidence="2">
    <location>
        <begin position="211"/>
        <end position="231"/>
    </location>
</feature>